<dbReference type="Proteomes" id="UP000321362">
    <property type="component" value="Chromosome"/>
</dbReference>
<proteinExistence type="predicted"/>
<dbReference type="RefSeq" id="WP_147052639.1">
    <property type="nucleotide sequence ID" value="NZ_CP042437.1"/>
</dbReference>
<dbReference type="KEGG" id="mgk:FSB76_05875"/>
<evidence type="ECO:0008006" key="3">
    <source>
        <dbReference type="Google" id="ProtNLM"/>
    </source>
</evidence>
<dbReference type="OrthoDB" id="799515at2"/>
<keyword evidence="2" id="KW-1185">Reference proteome</keyword>
<accession>A0A5B8VV02</accession>
<evidence type="ECO:0000313" key="1">
    <source>
        <dbReference type="EMBL" id="QEC75494.1"/>
    </source>
</evidence>
<dbReference type="AlphaFoldDB" id="A0A5B8VV02"/>
<name>A0A5B8VV02_9SPHI</name>
<sequence>MVTINSTLEDIMQLDFASREMLLEILQKRQIEARRDEIAKTAKKSLKEFHSGKNVPLSADDVIDRLNNL</sequence>
<reference evidence="1 2" key="1">
    <citation type="journal article" date="2013" name="J. Microbiol.">
        <title>Mucilaginibacter ginsenosidivorax sp. nov., with ginsenoside converting activity isolated from sediment.</title>
        <authorList>
            <person name="Kim J.K."/>
            <person name="Choi T.E."/>
            <person name="Liu Q.M."/>
            <person name="Park H.Y."/>
            <person name="Yi T.H."/>
            <person name="Yoon M.H."/>
            <person name="Kim S.C."/>
            <person name="Im W.T."/>
        </authorList>
    </citation>
    <scope>NUCLEOTIDE SEQUENCE [LARGE SCALE GENOMIC DNA]</scope>
    <source>
        <strain evidence="1 2">KHI28</strain>
    </source>
</reference>
<organism evidence="1 2">
    <name type="scientific">Mucilaginibacter ginsenosidivorax</name>
    <dbReference type="NCBI Taxonomy" id="862126"/>
    <lineage>
        <taxon>Bacteria</taxon>
        <taxon>Pseudomonadati</taxon>
        <taxon>Bacteroidota</taxon>
        <taxon>Sphingobacteriia</taxon>
        <taxon>Sphingobacteriales</taxon>
        <taxon>Sphingobacteriaceae</taxon>
        <taxon>Mucilaginibacter</taxon>
    </lineage>
</organism>
<protein>
    <recommendedName>
        <fullName evidence="3">Addiction module protein</fullName>
    </recommendedName>
</protein>
<dbReference type="EMBL" id="CP042437">
    <property type="protein sequence ID" value="QEC75494.1"/>
    <property type="molecule type" value="Genomic_DNA"/>
</dbReference>
<gene>
    <name evidence="1" type="ORF">FSB76_05875</name>
</gene>
<evidence type="ECO:0000313" key="2">
    <source>
        <dbReference type="Proteomes" id="UP000321362"/>
    </source>
</evidence>